<protein>
    <submittedName>
        <fullName evidence="2">Uncharacterized protein</fullName>
    </submittedName>
</protein>
<evidence type="ECO:0000256" key="1">
    <source>
        <dbReference type="SAM" id="MobiDB-lite"/>
    </source>
</evidence>
<name>A0A8J5SF79_ZIZPA</name>
<keyword evidence="3" id="KW-1185">Reference proteome</keyword>
<feature type="compositionally biased region" description="Basic and acidic residues" evidence="1">
    <location>
        <begin position="799"/>
        <end position="809"/>
    </location>
</feature>
<gene>
    <name evidence="2" type="ORF">GUJ93_ZPchr0005g14412</name>
</gene>
<feature type="compositionally biased region" description="Low complexity" evidence="1">
    <location>
        <begin position="145"/>
        <end position="166"/>
    </location>
</feature>
<feature type="region of interest" description="Disordered" evidence="1">
    <location>
        <begin position="77"/>
        <end position="199"/>
    </location>
</feature>
<dbReference type="EMBL" id="JAAALK010000284">
    <property type="protein sequence ID" value="KAG8067197.1"/>
    <property type="molecule type" value="Genomic_DNA"/>
</dbReference>
<feature type="compositionally biased region" description="Low complexity" evidence="1">
    <location>
        <begin position="90"/>
        <end position="110"/>
    </location>
</feature>
<dbReference type="InterPro" id="IPR052657">
    <property type="entry name" value="PDP_family_Arabidopsis"/>
</dbReference>
<dbReference type="OrthoDB" id="62853at2759"/>
<feature type="compositionally biased region" description="Pro residues" evidence="1">
    <location>
        <begin position="111"/>
        <end position="123"/>
    </location>
</feature>
<feature type="region of interest" description="Disordered" evidence="1">
    <location>
        <begin position="689"/>
        <end position="809"/>
    </location>
</feature>
<reference evidence="2" key="2">
    <citation type="submission" date="2021-02" db="EMBL/GenBank/DDBJ databases">
        <authorList>
            <person name="Kimball J.A."/>
            <person name="Haas M.W."/>
            <person name="Macchietto M."/>
            <person name="Kono T."/>
            <person name="Duquette J."/>
            <person name="Shao M."/>
        </authorList>
    </citation>
    <scope>NUCLEOTIDE SEQUENCE</scope>
    <source>
        <tissue evidence="2">Fresh leaf tissue</tissue>
    </source>
</reference>
<organism evidence="2 3">
    <name type="scientific">Zizania palustris</name>
    <name type="common">Northern wild rice</name>
    <dbReference type="NCBI Taxonomy" id="103762"/>
    <lineage>
        <taxon>Eukaryota</taxon>
        <taxon>Viridiplantae</taxon>
        <taxon>Streptophyta</taxon>
        <taxon>Embryophyta</taxon>
        <taxon>Tracheophyta</taxon>
        <taxon>Spermatophyta</taxon>
        <taxon>Magnoliopsida</taxon>
        <taxon>Liliopsida</taxon>
        <taxon>Poales</taxon>
        <taxon>Poaceae</taxon>
        <taxon>BOP clade</taxon>
        <taxon>Oryzoideae</taxon>
        <taxon>Oryzeae</taxon>
        <taxon>Zizaniinae</taxon>
        <taxon>Zizania</taxon>
    </lineage>
</organism>
<feature type="region of interest" description="Disordered" evidence="1">
    <location>
        <begin position="521"/>
        <end position="558"/>
    </location>
</feature>
<feature type="region of interest" description="Disordered" evidence="1">
    <location>
        <begin position="216"/>
        <end position="287"/>
    </location>
</feature>
<dbReference type="AlphaFoldDB" id="A0A8J5SF79"/>
<proteinExistence type="predicted"/>
<dbReference type="PANTHER" id="PTHR10688:SF5">
    <property type="entry name" value="PWWP DOMAIN-CONTAINING PROTEIN 1-RELATED"/>
    <property type="match status" value="1"/>
</dbReference>
<sequence>MFNLFIYFCFTCSTCIAGISLTLLLWLRCGAPAWPARKKKAENPARRRNGNAAARIMEKIVPGASVIKVRPKRKEFMRRNDVRAPPPSASIPSPDAYPARTMVPALDDGPPGYPADPPTPPLPRSTGGEEDFMPQRRAPPPAAPAPLALRPAGRNGAGAAPAYAAAEPKKATKPNNAPKCEREEPAGAVGAAGGEPKMKTKKLAELNGVVAAAAPPGGAVLKPRFSPTQGDLDGLDLKQTYENNPSNENKKGSENKFNASPGLPAKKPTVRAGDPTKAGVKRGPSDQLEELTTKKKAMLNKTKMATTDKKASGLEQREAAAAMALTASGTLAARQPRASMEKKTNAIIAKKKEPAAAVPAIKRPIKMPSPMALMMTFPPNTTLPSVAALKARFARFGLLDVDGIRVYWKSNTCRVVYKFKSDAEVALNYAKGNAMFGDVKPKYSLVEAPEAAPFRLMETAPFRPGSSGNGAPLPLSRAVPVRTVVGQPKSILKKSTDDGALAALREAPPVKFMRDAGKSKLEYPTAPGGSGGSPDAAPAMKKSAGFAAPPLPRPQVTTQVLTPQPPLQQHQQYPYAPRQTDAPMVFSVPPSLQLPPPPAHPAQQLPRPQVTTQVLTPLPPLQQHQQYPYAPRQTDAPMVFSVPPSLQLPPPPAHPAQQLPHPQVTTQVLTPLPPLQQHQQYPYAPRQTDAPMVFSVPPSLQLPPPPPPPPYQPSHSYGMLTFPGQQPPLPPYPPHTAAGFAGQPQQPHRPNDAQPGLPAAGFAGQPQQPHLPTASQPGLPTASQPDLPTGSQPDLTTTSDDRPAWTKGKKEFQEELMRTMMKIYDFVELLTKLNGGKFPYHLRLGP</sequence>
<dbReference type="Proteomes" id="UP000729402">
    <property type="component" value="Unassembled WGS sequence"/>
</dbReference>
<feature type="region of interest" description="Disordered" evidence="1">
    <location>
        <begin position="581"/>
        <end position="606"/>
    </location>
</feature>
<feature type="compositionally biased region" description="Polar residues" evidence="1">
    <location>
        <begin position="765"/>
        <end position="798"/>
    </location>
</feature>
<feature type="region of interest" description="Disordered" evidence="1">
    <location>
        <begin position="635"/>
        <end position="659"/>
    </location>
</feature>
<evidence type="ECO:0000313" key="3">
    <source>
        <dbReference type="Proteomes" id="UP000729402"/>
    </source>
</evidence>
<accession>A0A8J5SF79</accession>
<feature type="compositionally biased region" description="Pro residues" evidence="1">
    <location>
        <begin position="725"/>
        <end position="734"/>
    </location>
</feature>
<evidence type="ECO:0000313" key="2">
    <source>
        <dbReference type="EMBL" id="KAG8067197.1"/>
    </source>
</evidence>
<feature type="compositionally biased region" description="Pro residues" evidence="1">
    <location>
        <begin position="700"/>
        <end position="712"/>
    </location>
</feature>
<dbReference type="PANTHER" id="PTHR10688">
    <property type="entry name" value="PWWP DOMAIN-CONTAINING PROTEIN"/>
    <property type="match status" value="1"/>
</dbReference>
<reference evidence="2" key="1">
    <citation type="journal article" date="2021" name="bioRxiv">
        <title>Whole Genome Assembly and Annotation of Northern Wild Rice, Zizania palustris L., Supports a Whole Genome Duplication in the Zizania Genus.</title>
        <authorList>
            <person name="Haas M."/>
            <person name="Kono T."/>
            <person name="Macchietto M."/>
            <person name="Millas R."/>
            <person name="McGilp L."/>
            <person name="Shao M."/>
            <person name="Duquette J."/>
            <person name="Hirsch C.N."/>
            <person name="Kimball J."/>
        </authorList>
    </citation>
    <scope>NUCLEOTIDE SEQUENCE</scope>
    <source>
        <tissue evidence="2">Fresh leaf tissue</tissue>
    </source>
</reference>
<comment type="caution">
    <text evidence="2">The sequence shown here is derived from an EMBL/GenBank/DDBJ whole genome shotgun (WGS) entry which is preliminary data.</text>
</comment>